<name>A0A645BKB4_9ZZZZ</name>
<gene>
    <name evidence="1" type="ORF">SDC9_112435</name>
</gene>
<organism evidence="1">
    <name type="scientific">bioreactor metagenome</name>
    <dbReference type="NCBI Taxonomy" id="1076179"/>
    <lineage>
        <taxon>unclassified sequences</taxon>
        <taxon>metagenomes</taxon>
        <taxon>ecological metagenomes</taxon>
    </lineage>
</organism>
<protein>
    <submittedName>
        <fullName evidence="1">Uncharacterized protein</fullName>
    </submittedName>
</protein>
<comment type="caution">
    <text evidence="1">The sequence shown here is derived from an EMBL/GenBank/DDBJ whole genome shotgun (WGS) entry which is preliminary data.</text>
</comment>
<accession>A0A645BKB4</accession>
<proteinExistence type="predicted"/>
<reference evidence="1" key="1">
    <citation type="submission" date="2019-08" db="EMBL/GenBank/DDBJ databases">
        <authorList>
            <person name="Kucharzyk K."/>
            <person name="Murdoch R.W."/>
            <person name="Higgins S."/>
            <person name="Loffler F."/>
        </authorList>
    </citation>
    <scope>NUCLEOTIDE SEQUENCE</scope>
</reference>
<sequence>MGGMTANAQAGFKKYNVGLFWDFCLSNAICRWDNEEKAIERKQAMKETGL</sequence>
<dbReference type="EMBL" id="VSSQ01020571">
    <property type="protein sequence ID" value="MPM65538.1"/>
    <property type="molecule type" value="Genomic_DNA"/>
</dbReference>
<evidence type="ECO:0000313" key="1">
    <source>
        <dbReference type="EMBL" id="MPM65538.1"/>
    </source>
</evidence>
<dbReference type="AlphaFoldDB" id="A0A645BKB4"/>